<dbReference type="EMBL" id="CP030944">
    <property type="protein sequence ID" value="QKE26025.1"/>
    <property type="molecule type" value="Genomic_DNA"/>
</dbReference>
<keyword evidence="7" id="KW-0520">NAD</keyword>
<dbReference type="Gene3D" id="3.40.50.720">
    <property type="entry name" value="NAD(P)-binding Rossmann-like Domain"/>
    <property type="match status" value="1"/>
</dbReference>
<keyword evidence="11" id="KW-0413">Isomerase</keyword>
<evidence type="ECO:0000256" key="1">
    <source>
        <dbReference type="ARBA" id="ARBA00005067"/>
    </source>
</evidence>
<evidence type="ECO:0000256" key="9">
    <source>
        <dbReference type="ARBA" id="ARBA00049260"/>
    </source>
</evidence>
<dbReference type="SUPFAM" id="SSF51735">
    <property type="entry name" value="NAD(P)-binding Rossmann-fold domains"/>
    <property type="match status" value="1"/>
</dbReference>
<dbReference type="InterPro" id="IPR008927">
    <property type="entry name" value="6-PGluconate_DH-like_C_sf"/>
</dbReference>
<evidence type="ECO:0000313" key="11">
    <source>
        <dbReference type="EMBL" id="QKE26025.1"/>
    </source>
</evidence>
<dbReference type="InterPro" id="IPR046826">
    <property type="entry name" value="PDH_N"/>
</dbReference>
<dbReference type="AlphaFoldDB" id="A0AAE7B4V0"/>
<evidence type="ECO:0000256" key="4">
    <source>
        <dbReference type="ARBA" id="ARBA00022498"/>
    </source>
</evidence>
<evidence type="ECO:0000256" key="7">
    <source>
        <dbReference type="ARBA" id="ARBA00023027"/>
    </source>
</evidence>
<dbReference type="KEGG" id="aaqi:AAQM_1274"/>
<feature type="domain" description="Prephenate/arogenate dehydrogenase" evidence="10">
    <location>
        <begin position="1"/>
        <end position="276"/>
    </location>
</feature>
<dbReference type="Pfam" id="PF20463">
    <property type="entry name" value="PDH_C"/>
    <property type="match status" value="1"/>
</dbReference>
<evidence type="ECO:0000256" key="6">
    <source>
        <dbReference type="ARBA" id="ARBA00023002"/>
    </source>
</evidence>
<dbReference type="PROSITE" id="PS51176">
    <property type="entry name" value="PDH_ADH"/>
    <property type="match status" value="1"/>
</dbReference>
<dbReference type="FunFam" id="3.40.50.720:FF:000208">
    <property type="entry name" value="Prephenate dehydrogenase"/>
    <property type="match status" value="1"/>
</dbReference>
<dbReference type="PANTHER" id="PTHR21363">
    <property type="entry name" value="PREPHENATE DEHYDROGENASE"/>
    <property type="match status" value="1"/>
</dbReference>
<proteinExistence type="inferred from homology"/>
<dbReference type="GO" id="GO:0006571">
    <property type="term" value="P:tyrosine biosynthetic process"/>
    <property type="evidence" value="ECO:0007669"/>
    <property type="project" value="UniProtKB-KW"/>
</dbReference>
<keyword evidence="5" id="KW-0028">Amino-acid biosynthesis</keyword>
<keyword evidence="4" id="KW-0827">Tyrosine biosynthesis</keyword>
<dbReference type="FunFam" id="1.10.3660.10:FF:000003">
    <property type="entry name" value="Prephenate dehydrogenase"/>
    <property type="match status" value="1"/>
</dbReference>
<evidence type="ECO:0000259" key="10">
    <source>
        <dbReference type="PROSITE" id="PS51176"/>
    </source>
</evidence>
<dbReference type="RefSeq" id="WP_129094225.1">
    <property type="nucleotide sequence ID" value="NZ_CBCSAE010000002.1"/>
</dbReference>
<evidence type="ECO:0000256" key="5">
    <source>
        <dbReference type="ARBA" id="ARBA00022605"/>
    </source>
</evidence>
<gene>
    <name evidence="11" type="primary">tyrA</name>
    <name evidence="11" type="ORF">AAQM_1274</name>
</gene>
<organism evidence="11 12">
    <name type="scientific">Arcobacter aquimarinus</name>
    <dbReference type="NCBI Taxonomy" id="1315211"/>
    <lineage>
        <taxon>Bacteria</taxon>
        <taxon>Pseudomonadati</taxon>
        <taxon>Campylobacterota</taxon>
        <taxon>Epsilonproteobacteria</taxon>
        <taxon>Campylobacterales</taxon>
        <taxon>Arcobacteraceae</taxon>
        <taxon>Arcobacter</taxon>
    </lineage>
</organism>
<dbReference type="Gene3D" id="1.10.3660.10">
    <property type="entry name" value="6-phosphogluconate dehydrogenase C-terminal like domain"/>
    <property type="match status" value="1"/>
</dbReference>
<dbReference type="GO" id="GO:0070403">
    <property type="term" value="F:NAD+ binding"/>
    <property type="evidence" value="ECO:0007669"/>
    <property type="project" value="InterPro"/>
</dbReference>
<dbReference type="Proteomes" id="UP000502065">
    <property type="component" value="Chromosome"/>
</dbReference>
<dbReference type="InterPro" id="IPR046825">
    <property type="entry name" value="PDH_C"/>
</dbReference>
<dbReference type="NCBIfam" id="NF006307">
    <property type="entry name" value="PRK08507.1"/>
    <property type="match status" value="1"/>
</dbReference>
<dbReference type="GO" id="GO:0004665">
    <property type="term" value="F:prephenate dehydrogenase (NADP+) activity"/>
    <property type="evidence" value="ECO:0007669"/>
    <property type="project" value="InterPro"/>
</dbReference>
<sequence>MNIGIIGLGLMGGSLAKAVKRYGIAKKVYGFTNSERNKKDILELNLVDELVDLDTLKKVSDVIILAIPVDAIISMFPNFLDIDENTTIIDMGSTKEYIVKSIPPKIRKNFIAAHPMTGTEKSGPKAAIDDLYEGKTVVFCDLEDNGNLHVNKAFKIFQEIGMRIVVMDSSQHDIHACYISHLPHIISFSLANTVMGHEDPKSIIALAAGGFKDMSRIAKSSPRMWSDIFKQNRTNLLASIDLFEEHLQTARKMVEEENYEKLEEWMKKANTLHEIL</sequence>
<comment type="catalytic activity">
    <reaction evidence="9">
        <text>prephenate + NAD(+) = 3-(4-hydroxyphenyl)pyruvate + CO2 + NADH</text>
        <dbReference type="Rhea" id="RHEA:13869"/>
        <dbReference type="ChEBI" id="CHEBI:16526"/>
        <dbReference type="ChEBI" id="CHEBI:29934"/>
        <dbReference type="ChEBI" id="CHEBI:36242"/>
        <dbReference type="ChEBI" id="CHEBI:57540"/>
        <dbReference type="ChEBI" id="CHEBI:57945"/>
        <dbReference type="EC" id="1.3.1.12"/>
    </reaction>
</comment>
<reference evidence="11 12" key="1">
    <citation type="submission" date="2018-07" db="EMBL/GenBank/DDBJ databases">
        <title>Identification of phenol metabolism pathways in Arcobacter.</title>
        <authorList>
            <person name="Miller W.G."/>
            <person name="Yee E."/>
            <person name="Bono J.L."/>
        </authorList>
    </citation>
    <scope>NUCLEOTIDE SEQUENCE [LARGE SCALE GENOMIC DNA]</scope>
    <source>
        <strain evidence="11 12">W63</strain>
    </source>
</reference>
<evidence type="ECO:0000256" key="3">
    <source>
        <dbReference type="ARBA" id="ARBA00012068"/>
    </source>
</evidence>
<dbReference type="PANTHER" id="PTHR21363:SF0">
    <property type="entry name" value="PREPHENATE DEHYDROGENASE [NADP(+)]"/>
    <property type="match status" value="1"/>
</dbReference>
<comment type="pathway">
    <text evidence="1">Amino-acid biosynthesis; L-tyrosine biosynthesis; (4-hydroxyphenyl)pyruvate from prephenate (NAD(+) route): step 1/1.</text>
</comment>
<keyword evidence="12" id="KW-1185">Reference proteome</keyword>
<dbReference type="InterPro" id="IPR003099">
    <property type="entry name" value="Prephen_DH"/>
</dbReference>
<keyword evidence="6 11" id="KW-0560">Oxidoreductase</keyword>
<dbReference type="Pfam" id="PF02153">
    <property type="entry name" value="PDH_N"/>
    <property type="match status" value="1"/>
</dbReference>
<dbReference type="InterPro" id="IPR036291">
    <property type="entry name" value="NAD(P)-bd_dom_sf"/>
</dbReference>
<dbReference type="GO" id="GO:0008977">
    <property type="term" value="F:prephenate dehydrogenase (NAD+) activity"/>
    <property type="evidence" value="ECO:0007669"/>
    <property type="project" value="UniProtKB-EC"/>
</dbReference>
<keyword evidence="8" id="KW-0057">Aromatic amino acid biosynthesis</keyword>
<evidence type="ECO:0000313" key="12">
    <source>
        <dbReference type="Proteomes" id="UP000502065"/>
    </source>
</evidence>
<accession>A0AAE7B4V0</accession>
<dbReference type="InterPro" id="IPR050812">
    <property type="entry name" value="Preph/Arog_dehydrog"/>
</dbReference>
<dbReference type="SUPFAM" id="SSF48179">
    <property type="entry name" value="6-phosphogluconate dehydrogenase C-terminal domain-like"/>
    <property type="match status" value="1"/>
</dbReference>
<evidence type="ECO:0000256" key="8">
    <source>
        <dbReference type="ARBA" id="ARBA00023141"/>
    </source>
</evidence>
<comment type="similarity">
    <text evidence="2">Belongs to the prephenate/arogenate dehydrogenase family.</text>
</comment>
<evidence type="ECO:0000256" key="2">
    <source>
        <dbReference type="ARBA" id="ARBA00007964"/>
    </source>
</evidence>
<dbReference type="GO" id="GO:0016853">
    <property type="term" value="F:isomerase activity"/>
    <property type="evidence" value="ECO:0007669"/>
    <property type="project" value="UniProtKB-KW"/>
</dbReference>
<dbReference type="EC" id="1.3.1.12" evidence="3"/>
<name>A0AAE7B4V0_9BACT</name>
<protein>
    <recommendedName>
        <fullName evidence="3">prephenate dehydrogenase</fullName>
        <ecNumber evidence="3">1.3.1.12</ecNumber>
    </recommendedName>
</protein>